<dbReference type="GO" id="GO:0001228">
    <property type="term" value="F:DNA-binding transcription activator activity, RNA polymerase II-specific"/>
    <property type="evidence" value="ECO:0007669"/>
    <property type="project" value="TreeGrafter"/>
</dbReference>
<dbReference type="PROSITE" id="PS51111">
    <property type="entry name" value="REJ"/>
    <property type="match status" value="1"/>
</dbReference>
<evidence type="ECO:0000256" key="7">
    <source>
        <dbReference type="ARBA" id="ARBA00022833"/>
    </source>
</evidence>
<dbReference type="FunFam" id="3.30.160.60:FF:000771">
    <property type="entry name" value="zinc finger protein 648"/>
    <property type="match status" value="1"/>
</dbReference>
<feature type="domain" description="C2H2-type" evidence="14">
    <location>
        <begin position="571"/>
        <end position="598"/>
    </location>
</feature>
<gene>
    <name evidence="16" type="ORF">SKAU_G00135120</name>
</gene>
<feature type="domain" description="C2H2-type" evidence="14">
    <location>
        <begin position="376"/>
        <end position="403"/>
    </location>
</feature>
<evidence type="ECO:0000256" key="3">
    <source>
        <dbReference type="ARBA" id="ARBA00006991"/>
    </source>
</evidence>
<feature type="domain" description="C2H2-type" evidence="14">
    <location>
        <begin position="189"/>
        <end position="216"/>
    </location>
</feature>
<evidence type="ECO:0000256" key="10">
    <source>
        <dbReference type="ARBA" id="ARBA00023163"/>
    </source>
</evidence>
<dbReference type="EMBL" id="JAINUF010000004">
    <property type="protein sequence ID" value="KAJ8364681.1"/>
    <property type="molecule type" value="Genomic_DNA"/>
</dbReference>
<feature type="domain" description="C2H2-type" evidence="14">
    <location>
        <begin position="347"/>
        <end position="375"/>
    </location>
</feature>
<evidence type="ECO:0000256" key="13">
    <source>
        <dbReference type="SAM" id="MobiDB-lite"/>
    </source>
</evidence>
<keyword evidence="9" id="KW-0238">DNA-binding</keyword>
<evidence type="ECO:0000259" key="15">
    <source>
        <dbReference type="PROSITE" id="PS51111"/>
    </source>
</evidence>
<dbReference type="FunFam" id="3.30.160.60:FF:001289">
    <property type="entry name" value="Zinc finger protein 574"/>
    <property type="match status" value="1"/>
</dbReference>
<keyword evidence="4" id="KW-0479">Metal-binding</keyword>
<evidence type="ECO:0000256" key="5">
    <source>
        <dbReference type="ARBA" id="ARBA00022737"/>
    </source>
</evidence>
<keyword evidence="10" id="KW-0804">Transcription</keyword>
<keyword evidence="7" id="KW-0862">Zinc</keyword>
<reference evidence="16" key="1">
    <citation type="journal article" date="2023" name="Science">
        <title>Genome structures resolve the early diversification of teleost fishes.</title>
        <authorList>
            <person name="Parey E."/>
            <person name="Louis A."/>
            <person name="Montfort J."/>
            <person name="Bouchez O."/>
            <person name="Roques C."/>
            <person name="Iampietro C."/>
            <person name="Lluch J."/>
            <person name="Castinel A."/>
            <person name="Donnadieu C."/>
            <person name="Desvignes T."/>
            <person name="Floi Bucao C."/>
            <person name="Jouanno E."/>
            <person name="Wen M."/>
            <person name="Mejri S."/>
            <person name="Dirks R."/>
            <person name="Jansen H."/>
            <person name="Henkel C."/>
            <person name="Chen W.J."/>
            <person name="Zahm M."/>
            <person name="Cabau C."/>
            <person name="Klopp C."/>
            <person name="Thompson A.W."/>
            <person name="Robinson-Rechavi M."/>
            <person name="Braasch I."/>
            <person name="Lecointre G."/>
            <person name="Bobe J."/>
            <person name="Postlethwait J.H."/>
            <person name="Berthelot C."/>
            <person name="Roest Crollius H."/>
            <person name="Guiguen Y."/>
        </authorList>
    </citation>
    <scope>NUCLEOTIDE SEQUENCE</scope>
    <source>
        <strain evidence="16">WJC10195</strain>
    </source>
</reference>
<dbReference type="FunFam" id="3.30.160.60:FF:000358">
    <property type="entry name" value="zinc finger protein 24"/>
    <property type="match status" value="2"/>
</dbReference>
<evidence type="ECO:0000313" key="17">
    <source>
        <dbReference type="Proteomes" id="UP001152622"/>
    </source>
</evidence>
<keyword evidence="5" id="KW-0677">Repeat</keyword>
<evidence type="ECO:0000256" key="12">
    <source>
        <dbReference type="PROSITE-ProRule" id="PRU00042"/>
    </source>
</evidence>
<feature type="domain" description="C2H2-type" evidence="14">
    <location>
        <begin position="320"/>
        <end position="339"/>
    </location>
</feature>
<comment type="function">
    <text evidence="1">May be involved in transcriptional regulation.</text>
</comment>
<keyword evidence="11" id="KW-0539">Nucleus</keyword>
<sequence length="624" mass="70487">MQMSTPRSWASSGTPCGTKSALLLLCRQKSPAMSSAVFSASSPSLQKSTSKSTSNALTLRSSLRSRGQGQSVLRVLFLSATRSRPPPSSNELCTQTSAPNTHAALLGPQNGTCCSLPEKSINDRMYREVGPHCCAQCGSSFSDSESLKEHQCTEAGERPHCCSECGRSFTRSCHLKRHERTIHIKERPYCCSQCGKCFSQSTGLKRHQQIHTGGRRNHWRVDVKSQVFPCLHCTFSFTSELLLHKHCKRHHPEEHRNQVKSESNSAECNSPKQLPSSDAPANRTRATLGTPSAHKNSRKGKIIKRLGASALAKQKTERLFRCSQCRKSFGDVETLNGHQCEMEEGPFHCSECGRSFTRLCNLRRHERTIHTKEKPYCCSQCGKCFSQSAGLKRHQQTHLDGRRNHQGVDMSSPVFSCSHCTFSFTAERYLYKHRKRYHPLEHLLRTSSVRVAQVGEGPHYCSQCGKSFSCLKSLKAHRCMRAGEKLYLCTDCGKSFTWFYGLRQHQRIHTGEKPFGCTLCGKRFVHTGQLNVHMRTHTGEKPFLCTGCGESFRQSGDLKRHERKHTGVRPCRCNECGRSFSRPQSLKAHQQLHTGEKLYHCTTCTKSFARSWHLRRHQQKMHSL</sequence>
<dbReference type="GO" id="GO:0016020">
    <property type="term" value="C:membrane"/>
    <property type="evidence" value="ECO:0007669"/>
    <property type="project" value="UniProtKB-SubCell"/>
</dbReference>
<dbReference type="GO" id="GO:0008270">
    <property type="term" value="F:zinc ion binding"/>
    <property type="evidence" value="ECO:0007669"/>
    <property type="project" value="UniProtKB-KW"/>
</dbReference>
<dbReference type="FunFam" id="3.30.160.60:FF:002343">
    <property type="entry name" value="Zinc finger protein 33A"/>
    <property type="match status" value="2"/>
</dbReference>
<feature type="domain" description="C2H2-type" evidence="14">
    <location>
        <begin position="160"/>
        <end position="188"/>
    </location>
</feature>
<feature type="domain" description="C2H2-type" evidence="14">
    <location>
        <begin position="415"/>
        <end position="443"/>
    </location>
</feature>
<evidence type="ECO:0000313" key="16">
    <source>
        <dbReference type="EMBL" id="KAJ8364681.1"/>
    </source>
</evidence>
<dbReference type="GO" id="GO:0005634">
    <property type="term" value="C:nucleus"/>
    <property type="evidence" value="ECO:0007669"/>
    <property type="project" value="UniProtKB-SubCell"/>
</dbReference>
<keyword evidence="8" id="KW-0805">Transcription regulation</keyword>
<protein>
    <submittedName>
        <fullName evidence="16">Uncharacterized protein</fullName>
    </submittedName>
</protein>
<accession>A0A9Q1FRS7</accession>
<feature type="domain" description="C2H2-type" evidence="14">
    <location>
        <begin position="228"/>
        <end position="255"/>
    </location>
</feature>
<dbReference type="Gene3D" id="3.30.160.60">
    <property type="entry name" value="Classic Zinc Finger"/>
    <property type="match status" value="11"/>
</dbReference>
<feature type="compositionally biased region" description="Polar residues" evidence="13">
    <location>
        <begin position="260"/>
        <end position="276"/>
    </location>
</feature>
<feature type="domain" description="REJ" evidence="15">
    <location>
        <begin position="1"/>
        <end position="55"/>
    </location>
</feature>
<comment type="similarity">
    <text evidence="3">Belongs to the krueppel C2H2-type zinc-finger protein family.</text>
</comment>
<dbReference type="Proteomes" id="UP001152622">
    <property type="component" value="Chromosome 4"/>
</dbReference>
<evidence type="ECO:0000256" key="6">
    <source>
        <dbReference type="ARBA" id="ARBA00022771"/>
    </source>
</evidence>
<evidence type="ECO:0000256" key="8">
    <source>
        <dbReference type="ARBA" id="ARBA00023015"/>
    </source>
</evidence>
<feature type="domain" description="C2H2-type" evidence="14">
    <location>
        <begin position="543"/>
        <end position="570"/>
    </location>
</feature>
<name>A0A9Q1FRS7_SYNKA</name>
<dbReference type="InterPro" id="IPR014010">
    <property type="entry name" value="REJ_dom"/>
</dbReference>
<dbReference type="SUPFAM" id="SSF57667">
    <property type="entry name" value="beta-beta-alpha zinc fingers"/>
    <property type="match status" value="7"/>
</dbReference>
<evidence type="ECO:0000256" key="11">
    <source>
        <dbReference type="ARBA" id="ARBA00023242"/>
    </source>
</evidence>
<feature type="domain" description="C2H2-type" evidence="14">
    <location>
        <begin position="487"/>
        <end position="514"/>
    </location>
</feature>
<dbReference type="PANTHER" id="PTHR24393:SF151">
    <property type="entry name" value="C2H2-TYPE DOMAIN-CONTAINING PROTEIN"/>
    <property type="match status" value="1"/>
</dbReference>
<feature type="domain" description="C2H2-type" evidence="14">
    <location>
        <begin position="132"/>
        <end position="159"/>
    </location>
</feature>
<dbReference type="FunFam" id="3.30.160.60:FF:000862">
    <property type="entry name" value="zinc finger protein 697"/>
    <property type="match status" value="1"/>
</dbReference>
<evidence type="ECO:0000259" key="14">
    <source>
        <dbReference type="PROSITE" id="PS50157"/>
    </source>
</evidence>
<evidence type="ECO:0000256" key="1">
    <source>
        <dbReference type="ARBA" id="ARBA00003767"/>
    </source>
</evidence>
<dbReference type="Pfam" id="PF00096">
    <property type="entry name" value="zf-C2H2"/>
    <property type="match status" value="9"/>
</dbReference>
<proteinExistence type="inferred from homology"/>
<dbReference type="InterPro" id="IPR013087">
    <property type="entry name" value="Znf_C2H2_type"/>
</dbReference>
<dbReference type="OrthoDB" id="9439903at2759"/>
<organism evidence="16 17">
    <name type="scientific">Synaphobranchus kaupii</name>
    <name type="common">Kaup's arrowtooth eel</name>
    <dbReference type="NCBI Taxonomy" id="118154"/>
    <lineage>
        <taxon>Eukaryota</taxon>
        <taxon>Metazoa</taxon>
        <taxon>Chordata</taxon>
        <taxon>Craniata</taxon>
        <taxon>Vertebrata</taxon>
        <taxon>Euteleostomi</taxon>
        <taxon>Actinopterygii</taxon>
        <taxon>Neopterygii</taxon>
        <taxon>Teleostei</taxon>
        <taxon>Anguilliformes</taxon>
        <taxon>Synaphobranchidae</taxon>
        <taxon>Synaphobranchus</taxon>
    </lineage>
</organism>
<dbReference type="FunFam" id="3.30.160.60:FF:000065">
    <property type="entry name" value="B-cell CLL/lymphoma 6, member B"/>
    <property type="match status" value="1"/>
</dbReference>
<comment type="subcellular location">
    <subcellularLocation>
        <location evidence="2">Nucleus</location>
    </subcellularLocation>
</comment>
<dbReference type="SMART" id="SM00355">
    <property type="entry name" value="ZnF_C2H2"/>
    <property type="match status" value="14"/>
</dbReference>
<evidence type="ECO:0000256" key="9">
    <source>
        <dbReference type="ARBA" id="ARBA00023125"/>
    </source>
</evidence>
<keyword evidence="17" id="KW-1185">Reference proteome</keyword>
<dbReference type="PROSITE" id="PS00028">
    <property type="entry name" value="ZINC_FINGER_C2H2_1"/>
    <property type="match status" value="11"/>
</dbReference>
<comment type="caution">
    <text evidence="16">The sequence shown here is derived from an EMBL/GenBank/DDBJ whole genome shotgun (WGS) entry which is preliminary data.</text>
</comment>
<dbReference type="FunFam" id="3.30.160.60:FF:000446">
    <property type="entry name" value="Zinc finger protein"/>
    <property type="match status" value="2"/>
</dbReference>
<dbReference type="PROSITE" id="PS50157">
    <property type="entry name" value="ZINC_FINGER_C2H2_2"/>
    <property type="match status" value="14"/>
</dbReference>
<feature type="compositionally biased region" description="Polar residues" evidence="13">
    <location>
        <begin position="284"/>
        <end position="294"/>
    </location>
</feature>
<feature type="domain" description="C2H2-type" evidence="14">
    <location>
        <begin position="459"/>
        <end position="486"/>
    </location>
</feature>
<dbReference type="PANTHER" id="PTHR24393">
    <property type="entry name" value="ZINC FINGER PROTEIN"/>
    <property type="match status" value="1"/>
</dbReference>
<feature type="region of interest" description="Disordered" evidence="13">
    <location>
        <begin position="254"/>
        <end position="298"/>
    </location>
</feature>
<feature type="domain" description="C2H2-type" evidence="14">
    <location>
        <begin position="599"/>
        <end position="624"/>
    </location>
</feature>
<evidence type="ECO:0000256" key="2">
    <source>
        <dbReference type="ARBA" id="ARBA00004123"/>
    </source>
</evidence>
<evidence type="ECO:0000256" key="4">
    <source>
        <dbReference type="ARBA" id="ARBA00022723"/>
    </source>
</evidence>
<feature type="domain" description="C2H2-type" evidence="14">
    <location>
        <begin position="515"/>
        <end position="542"/>
    </location>
</feature>
<dbReference type="InterPro" id="IPR036236">
    <property type="entry name" value="Znf_C2H2_sf"/>
</dbReference>
<keyword evidence="6 12" id="KW-0863">Zinc-finger</keyword>
<feature type="region of interest" description="Disordered" evidence="13">
    <location>
        <begin position="38"/>
        <end position="58"/>
    </location>
</feature>
<dbReference type="GO" id="GO:0000978">
    <property type="term" value="F:RNA polymerase II cis-regulatory region sequence-specific DNA binding"/>
    <property type="evidence" value="ECO:0007669"/>
    <property type="project" value="TreeGrafter"/>
</dbReference>
<dbReference type="AlphaFoldDB" id="A0A9Q1FRS7"/>